<reference evidence="5 6" key="1">
    <citation type="submission" date="2023-04" db="EMBL/GenBank/DDBJ databases">
        <title>Genome of Basidiobolus ranarum AG-B5.</title>
        <authorList>
            <person name="Stajich J.E."/>
            <person name="Carter-House D."/>
            <person name="Gryganskyi A."/>
        </authorList>
    </citation>
    <scope>NUCLEOTIDE SEQUENCE [LARGE SCALE GENOMIC DNA]</scope>
    <source>
        <strain evidence="5 6">AG-B5</strain>
    </source>
</reference>
<name>A0ABR2W016_9FUNG</name>
<dbReference type="Pfam" id="PF10342">
    <property type="entry name" value="Kre9_KNH"/>
    <property type="match status" value="1"/>
</dbReference>
<evidence type="ECO:0000313" key="5">
    <source>
        <dbReference type="EMBL" id="KAK9711905.1"/>
    </source>
</evidence>
<feature type="region of interest" description="Disordered" evidence="2">
    <location>
        <begin position="119"/>
        <end position="166"/>
    </location>
</feature>
<sequence length="216" mass="22618">MLFLSFFALCAWTSLVMGDIAITSPVEGTVWEPGKEIVITWTTIPGTNVNPDKLEIALMVGPATAMNVATIIKSGVDAKAGSFTWRVPNDLSPGKQYSVRAGDNGNVQYSHYFDVKGGASGNASTKSTNPKPTANRSASKASASTGMPTTTSSMTNPTAQASPSKSLSLISIAPQQPTKVGGATTSPINKLNSVAPREMAYPIFIVTMLMAILFAQ</sequence>
<evidence type="ECO:0000256" key="2">
    <source>
        <dbReference type="SAM" id="MobiDB-lite"/>
    </source>
</evidence>
<evidence type="ECO:0000313" key="6">
    <source>
        <dbReference type="Proteomes" id="UP001479436"/>
    </source>
</evidence>
<dbReference type="Proteomes" id="UP001479436">
    <property type="component" value="Unassembled WGS sequence"/>
</dbReference>
<dbReference type="InterPro" id="IPR018466">
    <property type="entry name" value="Kre9/Knh1-like_N"/>
</dbReference>
<keyword evidence="1 3" id="KW-0732">Signal</keyword>
<feature type="chain" id="PRO_5045477209" description="Yeast cell wall synthesis Kre9/Knh1-like N-terminal domain-containing protein" evidence="3">
    <location>
        <begin position="19"/>
        <end position="216"/>
    </location>
</feature>
<organism evidence="5 6">
    <name type="scientific">Basidiobolus ranarum</name>
    <dbReference type="NCBI Taxonomy" id="34480"/>
    <lineage>
        <taxon>Eukaryota</taxon>
        <taxon>Fungi</taxon>
        <taxon>Fungi incertae sedis</taxon>
        <taxon>Zoopagomycota</taxon>
        <taxon>Entomophthoromycotina</taxon>
        <taxon>Basidiobolomycetes</taxon>
        <taxon>Basidiobolales</taxon>
        <taxon>Basidiobolaceae</taxon>
        <taxon>Basidiobolus</taxon>
    </lineage>
</organism>
<evidence type="ECO:0000259" key="4">
    <source>
        <dbReference type="Pfam" id="PF10342"/>
    </source>
</evidence>
<dbReference type="EMBL" id="JASJQH010007247">
    <property type="protein sequence ID" value="KAK9711905.1"/>
    <property type="molecule type" value="Genomic_DNA"/>
</dbReference>
<evidence type="ECO:0000256" key="3">
    <source>
        <dbReference type="SAM" id="SignalP"/>
    </source>
</evidence>
<comment type="caution">
    <text evidence="5">The sequence shown here is derived from an EMBL/GenBank/DDBJ whole genome shotgun (WGS) entry which is preliminary data.</text>
</comment>
<dbReference type="PANTHER" id="PTHR40633:SF1">
    <property type="entry name" value="GPI ANCHORED SERINE-THREONINE RICH PROTEIN (AFU_ORTHOLOGUE AFUA_1G03630)"/>
    <property type="match status" value="1"/>
</dbReference>
<feature type="domain" description="Yeast cell wall synthesis Kre9/Knh1-like N-terminal" evidence="4">
    <location>
        <begin position="24"/>
        <end position="115"/>
    </location>
</feature>
<feature type="signal peptide" evidence="3">
    <location>
        <begin position="1"/>
        <end position="18"/>
    </location>
</feature>
<proteinExistence type="predicted"/>
<accession>A0ABR2W016</accession>
<dbReference type="PANTHER" id="PTHR40633">
    <property type="entry name" value="MATRIX PROTEIN, PUTATIVE (AFU_ORTHOLOGUE AFUA_8G05410)-RELATED"/>
    <property type="match status" value="1"/>
</dbReference>
<protein>
    <recommendedName>
        <fullName evidence="4">Yeast cell wall synthesis Kre9/Knh1-like N-terminal domain-containing protein</fullName>
    </recommendedName>
</protein>
<keyword evidence="6" id="KW-1185">Reference proteome</keyword>
<feature type="compositionally biased region" description="Low complexity" evidence="2">
    <location>
        <begin position="141"/>
        <end position="159"/>
    </location>
</feature>
<feature type="compositionally biased region" description="Polar residues" evidence="2">
    <location>
        <begin position="121"/>
        <end position="140"/>
    </location>
</feature>
<evidence type="ECO:0000256" key="1">
    <source>
        <dbReference type="ARBA" id="ARBA00022729"/>
    </source>
</evidence>
<dbReference type="InterPro" id="IPR052982">
    <property type="entry name" value="SRP1/TIP1-like"/>
</dbReference>
<gene>
    <name evidence="5" type="ORF">K7432_007482</name>
</gene>